<dbReference type="Pfam" id="PF00583">
    <property type="entry name" value="Acetyltransf_1"/>
    <property type="match status" value="1"/>
</dbReference>
<dbReference type="InterPro" id="IPR036291">
    <property type="entry name" value="NAD(P)-bd_dom_sf"/>
</dbReference>
<organism evidence="3 4">
    <name type="scientific">Actinomadura algeriensis</name>
    <dbReference type="NCBI Taxonomy" id="1679523"/>
    <lineage>
        <taxon>Bacteria</taxon>
        <taxon>Bacillati</taxon>
        <taxon>Actinomycetota</taxon>
        <taxon>Actinomycetes</taxon>
        <taxon>Streptosporangiales</taxon>
        <taxon>Thermomonosporaceae</taxon>
        <taxon>Actinomadura</taxon>
    </lineage>
</organism>
<reference evidence="3 4" key="1">
    <citation type="submission" date="2020-10" db="EMBL/GenBank/DDBJ databases">
        <title>Sequencing the genomes of 1000 actinobacteria strains.</title>
        <authorList>
            <person name="Klenk H.-P."/>
        </authorList>
    </citation>
    <scope>NUCLEOTIDE SEQUENCE [LARGE SCALE GENOMIC DNA]</scope>
    <source>
        <strain evidence="3 4">DSM 46744</strain>
    </source>
</reference>
<evidence type="ECO:0000259" key="2">
    <source>
        <dbReference type="PROSITE" id="PS51186"/>
    </source>
</evidence>
<dbReference type="PROSITE" id="PS51186">
    <property type="entry name" value="GNAT"/>
    <property type="match status" value="1"/>
</dbReference>
<feature type="domain" description="N-acetyltransferase" evidence="2">
    <location>
        <begin position="21"/>
        <end position="173"/>
    </location>
</feature>
<dbReference type="CDD" id="cd04301">
    <property type="entry name" value="NAT_SF"/>
    <property type="match status" value="1"/>
</dbReference>
<dbReference type="InterPro" id="IPR016181">
    <property type="entry name" value="Acyl_CoA_acyltransferase"/>
</dbReference>
<dbReference type="Gene3D" id="3.40.50.261">
    <property type="entry name" value="Succinyl-CoA synthetase domains"/>
    <property type="match status" value="2"/>
</dbReference>
<dbReference type="SUPFAM" id="SSF52210">
    <property type="entry name" value="Succinyl-CoA synthetase domains"/>
    <property type="match status" value="2"/>
</dbReference>
<feature type="region of interest" description="Disordered" evidence="1">
    <location>
        <begin position="804"/>
        <end position="826"/>
    </location>
</feature>
<evidence type="ECO:0000256" key="1">
    <source>
        <dbReference type="SAM" id="MobiDB-lite"/>
    </source>
</evidence>
<dbReference type="InterPro" id="IPR000182">
    <property type="entry name" value="GNAT_dom"/>
</dbReference>
<evidence type="ECO:0000313" key="3">
    <source>
        <dbReference type="EMBL" id="MBE1537878.1"/>
    </source>
</evidence>
<evidence type="ECO:0000313" key="4">
    <source>
        <dbReference type="Proteomes" id="UP000627838"/>
    </source>
</evidence>
<dbReference type="InterPro" id="IPR016102">
    <property type="entry name" value="Succinyl-CoA_synth-like"/>
</dbReference>
<dbReference type="SMART" id="SM00881">
    <property type="entry name" value="CoA_binding"/>
    <property type="match status" value="1"/>
</dbReference>
<proteinExistence type="predicted"/>
<dbReference type="RefSeq" id="WP_192763670.1">
    <property type="nucleotide sequence ID" value="NZ_JADBDZ010000001.1"/>
</dbReference>
<dbReference type="SUPFAM" id="SSF55729">
    <property type="entry name" value="Acyl-CoA N-acyltransferases (Nat)"/>
    <property type="match status" value="1"/>
</dbReference>
<dbReference type="InterPro" id="IPR003781">
    <property type="entry name" value="CoA-bd"/>
</dbReference>
<dbReference type="InterPro" id="IPR032875">
    <property type="entry name" value="Succ_CoA_lig_flav_dom"/>
</dbReference>
<keyword evidence="4" id="KW-1185">Reference proteome</keyword>
<dbReference type="Proteomes" id="UP000627838">
    <property type="component" value="Unassembled WGS sequence"/>
</dbReference>
<dbReference type="Gene3D" id="3.40.50.720">
    <property type="entry name" value="NAD(P)-binding Rossmann-like Domain"/>
    <property type="match status" value="1"/>
</dbReference>
<comment type="caution">
    <text evidence="3">The sequence shown here is derived from an EMBL/GenBank/DDBJ whole genome shotgun (WGS) entry which is preliminary data.</text>
</comment>
<name>A0ABR9K4W6_9ACTN</name>
<dbReference type="Gene3D" id="3.30.470.20">
    <property type="entry name" value="ATP-grasp fold, B domain"/>
    <property type="match status" value="1"/>
</dbReference>
<dbReference type="Pfam" id="PF13607">
    <property type="entry name" value="Succ_CoA_lig"/>
    <property type="match status" value="1"/>
</dbReference>
<dbReference type="PANTHER" id="PTHR42793:SF1">
    <property type="entry name" value="PEPTIDYL-LYSINE N-ACETYLTRANSFERASE PATZ"/>
    <property type="match status" value="1"/>
</dbReference>
<gene>
    <name evidence="3" type="ORF">H4W34_007711</name>
</gene>
<dbReference type="Gene3D" id="3.40.630.30">
    <property type="match status" value="1"/>
</dbReference>
<protein>
    <submittedName>
        <fullName evidence="3">Acyl-CoA synthetase (NDP forming)/RimJ/RimL family protein N-acetyltransferase</fullName>
    </submittedName>
</protein>
<dbReference type="Pfam" id="PF13549">
    <property type="entry name" value="ATP-grasp_5"/>
    <property type="match status" value="1"/>
</dbReference>
<sequence>MTEDYPVQWEADVVLSDGGTAHLRPIRRDDAERLRVFYARLSPESIYYRFFSPRPYLTDREVEHFTGVDYDRRVGLIATIGEEMVAVVRYDRLADPPETAEVAFLVEDAHQGRGIGAVLLEHIAAAARERGVRRFVASVLPDNRRMTRVFREAGYQAEQRFEEGVIELVLDLEPTETSMEVMAAREHRAESRSIQRLLFPGSVAVIGASRAEHTVGQTVLRNLLAGDFSGPVYPVHPTATAVAGVRAYASVLEIPDDVDLAVVAVRADAVHEVVEQCAAKGVRGLVVVSSGFGETGPEGRASQDGLVRMARAYGMRVVGPNCLGIANTDPEVRLNATLAPTMPGRGPVGFFSQSGALGIAILQRTAERGLGLSTFVSAGNRADVSGNDLMQYWEEDPATKAVLLYLESLGNPRKFARLARRLGRRKPIVAVKSGRSTQGVPIGHAARALTLPDHAVSALFEQAGVIRVEDLSELFDVAQLLAYQPLPAGDRIAIIDNSDSLGLLAQDAATALGLQVRPRIDLGPRAQADDYEAGLAAALEDDTVDAVVALFTPPTIGGYDLRVPEKIRRLAAASPKPVVATYLGSEGMPADLRITAPDGSAAEGSVPSYPAPEDAVRALAYVIRYAQWRRRPAGDMPEFEGADRRRARTLVEGWLHAGTPAGAPVHPTPEQAAELLACYGIEVGRGEGTGVPTRIVTMEDPSFGAVVSFGLADETAALLDDRAYRLGPLSDVDAAELIRAIRTAPLLLGHRGAEPVRVSALEELVMRVSRLGFDLPEVARLELDPVVANGSGATVREVSLRLERPLGPRPELGPRRLRGPDTDAPT</sequence>
<dbReference type="SUPFAM" id="SSF51735">
    <property type="entry name" value="NAD(P)-binding Rossmann-fold domains"/>
    <property type="match status" value="1"/>
</dbReference>
<dbReference type="PANTHER" id="PTHR42793">
    <property type="entry name" value="COA BINDING DOMAIN CONTAINING PROTEIN"/>
    <property type="match status" value="1"/>
</dbReference>
<accession>A0ABR9K4W6</accession>
<dbReference type="Pfam" id="PF13380">
    <property type="entry name" value="CoA_binding_2"/>
    <property type="match status" value="1"/>
</dbReference>
<dbReference type="EMBL" id="JADBDZ010000001">
    <property type="protein sequence ID" value="MBE1537878.1"/>
    <property type="molecule type" value="Genomic_DNA"/>
</dbReference>